<dbReference type="EMBL" id="JAJGNP010000004">
    <property type="protein sequence ID" value="MCC4232346.1"/>
    <property type="molecule type" value="Genomic_DNA"/>
</dbReference>
<dbReference type="InterPro" id="IPR042233">
    <property type="entry name" value="Cell_div_ZapA_N"/>
</dbReference>
<organism evidence="2 3">
    <name type="scientific">Sphingobium soli</name>
    <dbReference type="NCBI Taxonomy" id="1591116"/>
    <lineage>
        <taxon>Bacteria</taxon>
        <taxon>Pseudomonadati</taxon>
        <taxon>Pseudomonadota</taxon>
        <taxon>Alphaproteobacteria</taxon>
        <taxon>Sphingomonadales</taxon>
        <taxon>Sphingomonadaceae</taxon>
        <taxon>Sphingobium</taxon>
    </lineage>
</organism>
<feature type="coiled-coil region" evidence="1">
    <location>
        <begin position="83"/>
        <end position="110"/>
    </location>
</feature>
<dbReference type="GO" id="GO:0051301">
    <property type="term" value="P:cell division"/>
    <property type="evidence" value="ECO:0007669"/>
    <property type="project" value="UniProtKB-KW"/>
</dbReference>
<keyword evidence="3" id="KW-1185">Reference proteome</keyword>
<dbReference type="SUPFAM" id="SSF102829">
    <property type="entry name" value="Cell division protein ZapA-like"/>
    <property type="match status" value="1"/>
</dbReference>
<evidence type="ECO:0000256" key="1">
    <source>
        <dbReference type="SAM" id="Coils"/>
    </source>
</evidence>
<reference evidence="2 3" key="1">
    <citation type="submission" date="2021-10" db="EMBL/GenBank/DDBJ databases">
        <title>The diversity and Nitrogen Metabolism of Culturable Nitrate-Utilizing Bacteria Within the Oxygen Minimum Zone of the Changjiang (Yangtze River)Estuary.</title>
        <authorList>
            <person name="Zhang D."/>
            <person name="Zheng J."/>
            <person name="Liu S."/>
            <person name="He W."/>
        </authorList>
    </citation>
    <scope>NUCLEOTIDE SEQUENCE [LARGE SCALE GENOMIC DNA]</scope>
    <source>
        <strain evidence="2 3">FXH275-2</strain>
    </source>
</reference>
<evidence type="ECO:0000313" key="2">
    <source>
        <dbReference type="EMBL" id="MCC4232346.1"/>
    </source>
</evidence>
<protein>
    <submittedName>
        <fullName evidence="2">Cell division protein ZapA</fullName>
    </submittedName>
</protein>
<accession>A0ABS8H439</accession>
<comment type="caution">
    <text evidence="2">The sequence shown here is derived from an EMBL/GenBank/DDBJ whole genome shotgun (WGS) entry which is preliminary data.</text>
</comment>
<proteinExistence type="predicted"/>
<keyword evidence="2" id="KW-0132">Cell division</keyword>
<keyword evidence="1" id="KW-0175">Coiled coil</keyword>
<dbReference type="InterPro" id="IPR036192">
    <property type="entry name" value="Cell_div_ZapA-like_sf"/>
</dbReference>
<evidence type="ECO:0000313" key="3">
    <source>
        <dbReference type="Proteomes" id="UP001198830"/>
    </source>
</evidence>
<gene>
    <name evidence="2" type="ORF">LL253_06540</name>
</gene>
<dbReference type="Gene3D" id="3.30.160.880">
    <property type="entry name" value="Cell division protein ZapA protomer, N-terminal domain"/>
    <property type="match status" value="1"/>
</dbReference>
<keyword evidence="2" id="KW-0131">Cell cycle</keyword>
<dbReference type="InterPro" id="IPR007838">
    <property type="entry name" value="Cell_div_ZapA-like"/>
</dbReference>
<dbReference type="Pfam" id="PF05164">
    <property type="entry name" value="ZapA"/>
    <property type="match status" value="1"/>
</dbReference>
<dbReference type="RefSeq" id="WP_228226639.1">
    <property type="nucleotide sequence ID" value="NZ_JAJGNP010000004.1"/>
</dbReference>
<dbReference type="Proteomes" id="UP001198830">
    <property type="component" value="Unassembled WGS sequence"/>
</dbReference>
<sequence length="111" mass="12085">MAETTLQIAGRHYDIGCRDGDEPHLARLASLIEDKARLAQRSTPGLTEVRTLLFAALFLADELTDLRKVEAGRQEKLSLEADDDQAARTVEQLASRIEKLREALAAAAAAA</sequence>
<name>A0ABS8H439_9SPHN</name>